<feature type="domain" description="Anoctamin transmembrane" evidence="7">
    <location>
        <begin position="4"/>
        <end position="219"/>
    </location>
</feature>
<evidence type="ECO:0000313" key="9">
    <source>
        <dbReference type="Proteomes" id="UP000288716"/>
    </source>
</evidence>
<dbReference type="InterPro" id="IPR049452">
    <property type="entry name" value="Anoctamin_TM"/>
</dbReference>
<dbReference type="EMBL" id="NCKV01027085">
    <property type="protein sequence ID" value="RWS19369.1"/>
    <property type="molecule type" value="Genomic_DNA"/>
</dbReference>
<evidence type="ECO:0000256" key="6">
    <source>
        <dbReference type="RuleBase" id="RU280814"/>
    </source>
</evidence>
<proteinExistence type="inferred from homology"/>
<dbReference type="InterPro" id="IPR007632">
    <property type="entry name" value="Anoctamin"/>
</dbReference>
<keyword evidence="4 6" id="KW-1133">Transmembrane helix</keyword>
<comment type="caution">
    <text evidence="6">Lacks conserved residue(s) required for the propagation of feature annotation.</text>
</comment>
<reference evidence="8 9" key="1">
    <citation type="journal article" date="2018" name="Gigascience">
        <title>Genomes of trombidid mites reveal novel predicted allergens and laterally-transferred genes associated with secondary metabolism.</title>
        <authorList>
            <person name="Dong X."/>
            <person name="Chaisiri K."/>
            <person name="Xia D."/>
            <person name="Armstrong S.D."/>
            <person name="Fang Y."/>
            <person name="Donnelly M.J."/>
            <person name="Kadowaki T."/>
            <person name="McGarry J.W."/>
            <person name="Darby A.C."/>
            <person name="Makepeace B.L."/>
        </authorList>
    </citation>
    <scope>NUCLEOTIDE SEQUENCE [LARGE SCALE GENOMIC DNA]</scope>
    <source>
        <strain evidence="8">UoL-UT</strain>
    </source>
</reference>
<dbReference type="PANTHER" id="PTHR12308">
    <property type="entry name" value="ANOCTAMIN"/>
    <property type="match status" value="1"/>
</dbReference>
<gene>
    <name evidence="8" type="ORF">B4U80_07804</name>
</gene>
<dbReference type="GO" id="GO:0005886">
    <property type="term" value="C:plasma membrane"/>
    <property type="evidence" value="ECO:0007669"/>
    <property type="project" value="TreeGrafter"/>
</dbReference>
<evidence type="ECO:0000256" key="3">
    <source>
        <dbReference type="ARBA" id="ARBA00022692"/>
    </source>
</evidence>
<organism evidence="8 9">
    <name type="scientific">Leptotrombidium deliense</name>
    <dbReference type="NCBI Taxonomy" id="299467"/>
    <lineage>
        <taxon>Eukaryota</taxon>
        <taxon>Metazoa</taxon>
        <taxon>Ecdysozoa</taxon>
        <taxon>Arthropoda</taxon>
        <taxon>Chelicerata</taxon>
        <taxon>Arachnida</taxon>
        <taxon>Acari</taxon>
        <taxon>Acariformes</taxon>
        <taxon>Trombidiformes</taxon>
        <taxon>Prostigmata</taxon>
        <taxon>Anystina</taxon>
        <taxon>Parasitengona</taxon>
        <taxon>Trombiculoidea</taxon>
        <taxon>Trombiculidae</taxon>
        <taxon>Leptotrombidium</taxon>
    </lineage>
</organism>
<evidence type="ECO:0000259" key="7">
    <source>
        <dbReference type="Pfam" id="PF04547"/>
    </source>
</evidence>
<keyword evidence="9" id="KW-1185">Reference proteome</keyword>
<comment type="subcellular location">
    <subcellularLocation>
        <location evidence="1 6">Membrane</location>
        <topology evidence="1 6">Multi-pass membrane protein</topology>
    </subcellularLocation>
</comment>
<sequence length="219" mass="25735">MSYLFDHPGTVFYAIFVSFWAVTFLEYWKRKCASLAHHWDCMDFEEEEEKPRPEFAARAPLIERNSVTGLREPSFPAGIRTQRMLAVLIFLVGIIIYRVMGAMPMFKSRELRGWASIISGSTGAVVNLTMIMFLGRVYEKLAVRLTEWEMHRTQTEFEDHLTFKVFIFQFINFYSSIFYIAFFKGRYVGYPGHYRHIFHLRNEDCSNSGCLMELAQQLI</sequence>
<evidence type="ECO:0000256" key="4">
    <source>
        <dbReference type="ARBA" id="ARBA00022989"/>
    </source>
</evidence>
<accession>A0A443RWD0</accession>
<dbReference type="Pfam" id="PF04547">
    <property type="entry name" value="Anoctamin"/>
    <property type="match status" value="1"/>
</dbReference>
<evidence type="ECO:0000256" key="2">
    <source>
        <dbReference type="ARBA" id="ARBA00009671"/>
    </source>
</evidence>
<evidence type="ECO:0000256" key="5">
    <source>
        <dbReference type="ARBA" id="ARBA00023136"/>
    </source>
</evidence>
<feature type="transmembrane region" description="Helical" evidence="6">
    <location>
        <begin position="161"/>
        <end position="182"/>
    </location>
</feature>
<dbReference type="VEuPathDB" id="VectorBase:LDEU012671"/>
<feature type="non-terminal residue" evidence="8">
    <location>
        <position position="219"/>
    </location>
</feature>
<keyword evidence="5 6" id="KW-0472">Membrane</keyword>
<comment type="caution">
    <text evidence="8">The sequence shown here is derived from an EMBL/GenBank/DDBJ whole genome shotgun (WGS) entry which is preliminary data.</text>
</comment>
<dbReference type="OrthoDB" id="296386at2759"/>
<dbReference type="STRING" id="299467.A0A443RWD0"/>
<protein>
    <recommendedName>
        <fullName evidence="6">Anoctamin</fullName>
    </recommendedName>
</protein>
<dbReference type="PANTHER" id="PTHR12308:SF87">
    <property type="entry name" value="ANOCTAMIN"/>
    <property type="match status" value="1"/>
</dbReference>
<dbReference type="GO" id="GO:0005254">
    <property type="term" value="F:chloride channel activity"/>
    <property type="evidence" value="ECO:0007669"/>
    <property type="project" value="TreeGrafter"/>
</dbReference>
<feature type="transmembrane region" description="Helical" evidence="6">
    <location>
        <begin position="84"/>
        <end position="101"/>
    </location>
</feature>
<evidence type="ECO:0000256" key="1">
    <source>
        <dbReference type="ARBA" id="ARBA00004141"/>
    </source>
</evidence>
<name>A0A443RWD0_9ACAR</name>
<dbReference type="Proteomes" id="UP000288716">
    <property type="component" value="Unassembled WGS sequence"/>
</dbReference>
<feature type="transmembrane region" description="Helical" evidence="6">
    <location>
        <begin position="113"/>
        <end position="134"/>
    </location>
</feature>
<feature type="transmembrane region" description="Helical" evidence="6">
    <location>
        <begin position="12"/>
        <end position="28"/>
    </location>
</feature>
<evidence type="ECO:0000313" key="8">
    <source>
        <dbReference type="EMBL" id="RWS19369.1"/>
    </source>
</evidence>
<keyword evidence="3 6" id="KW-0812">Transmembrane</keyword>
<dbReference type="AlphaFoldDB" id="A0A443RWD0"/>
<comment type="similarity">
    <text evidence="2 6">Belongs to the anoctamin family.</text>
</comment>